<dbReference type="AlphaFoldDB" id="A0A1B0C509"/>
<accession>A0A1B0C509</accession>
<name>A0A1B0C509_9MUSC</name>
<evidence type="ECO:0000313" key="2">
    <source>
        <dbReference type="Proteomes" id="UP000092460"/>
    </source>
</evidence>
<dbReference type="VEuPathDB" id="VectorBase:GPPI049333"/>
<dbReference type="Proteomes" id="UP000092460">
    <property type="component" value="Unassembled WGS sequence"/>
</dbReference>
<keyword evidence="2" id="KW-1185">Reference proteome</keyword>
<sequence>MSTQNLTDYVKALEKLKWVKTLIGEEICMLNLDDFNYSNIDNLYRTNTKTNLCYYHRCNDKKKKKKTMVSRDLENLLKAYYSCIDEDHRTFFPKMIDELII</sequence>
<protein>
    <submittedName>
        <fullName evidence="1">Uncharacterized protein</fullName>
    </submittedName>
</protein>
<evidence type="ECO:0000313" key="1">
    <source>
        <dbReference type="EnsemblMetazoa" id="GPPI049333-PA"/>
    </source>
</evidence>
<dbReference type="EnsemblMetazoa" id="GPPI049333-RA">
    <property type="protein sequence ID" value="GPPI049333-PA"/>
    <property type="gene ID" value="GPPI049333"/>
</dbReference>
<reference evidence="1" key="2">
    <citation type="submission" date="2020-05" db="UniProtKB">
        <authorList>
            <consortium name="EnsemblMetazoa"/>
        </authorList>
    </citation>
    <scope>IDENTIFICATION</scope>
    <source>
        <strain evidence="1">IAEA</strain>
    </source>
</reference>
<proteinExistence type="predicted"/>
<dbReference type="EMBL" id="JXJN01025755">
    <property type="status" value="NOT_ANNOTATED_CDS"/>
    <property type="molecule type" value="Genomic_DNA"/>
</dbReference>
<reference evidence="2" key="1">
    <citation type="submission" date="2015-01" db="EMBL/GenBank/DDBJ databases">
        <authorList>
            <person name="Aksoy S."/>
            <person name="Warren W."/>
            <person name="Wilson R.K."/>
        </authorList>
    </citation>
    <scope>NUCLEOTIDE SEQUENCE [LARGE SCALE GENOMIC DNA]</scope>
    <source>
        <strain evidence="2">IAEA</strain>
    </source>
</reference>
<organism evidence="1 2">
    <name type="scientific">Glossina palpalis gambiensis</name>
    <dbReference type="NCBI Taxonomy" id="67801"/>
    <lineage>
        <taxon>Eukaryota</taxon>
        <taxon>Metazoa</taxon>
        <taxon>Ecdysozoa</taxon>
        <taxon>Arthropoda</taxon>
        <taxon>Hexapoda</taxon>
        <taxon>Insecta</taxon>
        <taxon>Pterygota</taxon>
        <taxon>Neoptera</taxon>
        <taxon>Endopterygota</taxon>
        <taxon>Diptera</taxon>
        <taxon>Brachycera</taxon>
        <taxon>Muscomorpha</taxon>
        <taxon>Hippoboscoidea</taxon>
        <taxon>Glossinidae</taxon>
        <taxon>Glossina</taxon>
    </lineage>
</organism>